<feature type="transmembrane region" description="Helical" evidence="8">
    <location>
        <begin position="403"/>
        <end position="425"/>
    </location>
</feature>
<name>A0ABM8W8B6_9BURK</name>
<evidence type="ECO:0000313" key="10">
    <source>
        <dbReference type="Proteomes" id="UP000706525"/>
    </source>
</evidence>
<reference evidence="9 10" key="1">
    <citation type="submission" date="2021-08" db="EMBL/GenBank/DDBJ databases">
        <authorList>
            <person name="Peeters C."/>
        </authorList>
    </citation>
    <scope>NUCLEOTIDE SEQUENCE [LARGE SCALE GENOMIC DNA]</scope>
    <source>
        <strain evidence="9 10">LMG 32289</strain>
    </source>
</reference>
<dbReference type="RefSeq" id="WP_223980283.1">
    <property type="nucleotide sequence ID" value="NZ_CAJZAG010000001.1"/>
</dbReference>
<gene>
    <name evidence="9" type="primary">rutG</name>
    <name evidence="9" type="ORF">LMG32289_00003</name>
</gene>
<proteinExistence type="inferred from homology"/>
<feature type="transmembrane region" description="Helical" evidence="8">
    <location>
        <begin position="239"/>
        <end position="261"/>
    </location>
</feature>
<keyword evidence="5 8" id="KW-0812">Transmembrane</keyword>
<evidence type="ECO:0000256" key="3">
    <source>
        <dbReference type="ARBA" id="ARBA00022448"/>
    </source>
</evidence>
<feature type="transmembrane region" description="Helical" evidence="8">
    <location>
        <begin position="199"/>
        <end position="219"/>
    </location>
</feature>
<keyword evidence="4" id="KW-1003">Cell membrane</keyword>
<keyword evidence="6 8" id="KW-1133">Transmembrane helix</keyword>
<feature type="transmembrane region" description="Helical" evidence="8">
    <location>
        <begin position="174"/>
        <end position="192"/>
    </location>
</feature>
<dbReference type="PANTHER" id="PTHR42810:SF4">
    <property type="entry name" value="URIC ACID TRANSPORTER UACT"/>
    <property type="match status" value="1"/>
</dbReference>
<dbReference type="InterPro" id="IPR006042">
    <property type="entry name" value="Xan_ur_permease"/>
</dbReference>
<feature type="transmembrane region" description="Helical" evidence="8">
    <location>
        <begin position="83"/>
        <end position="103"/>
    </location>
</feature>
<feature type="transmembrane region" description="Helical" evidence="8">
    <location>
        <begin position="344"/>
        <end position="373"/>
    </location>
</feature>
<keyword evidence="7 8" id="KW-0472">Membrane</keyword>
<keyword evidence="10" id="KW-1185">Reference proteome</keyword>
<dbReference type="Pfam" id="PF00860">
    <property type="entry name" value="Xan_ur_permease"/>
    <property type="match status" value="1"/>
</dbReference>
<protein>
    <submittedName>
        <fullName evidence="9">Pyrimidine permease RutG</fullName>
    </submittedName>
</protein>
<feature type="transmembrane region" description="Helical" evidence="8">
    <location>
        <begin position="319"/>
        <end position="337"/>
    </location>
</feature>
<organism evidence="9 10">
    <name type="scientific">Cupriavidus pampae</name>
    <dbReference type="NCBI Taxonomy" id="659251"/>
    <lineage>
        <taxon>Bacteria</taxon>
        <taxon>Pseudomonadati</taxon>
        <taxon>Pseudomonadota</taxon>
        <taxon>Betaproteobacteria</taxon>
        <taxon>Burkholderiales</taxon>
        <taxon>Burkholderiaceae</taxon>
        <taxon>Cupriavidus</taxon>
    </lineage>
</organism>
<comment type="caution">
    <text evidence="9">The sequence shown here is derived from an EMBL/GenBank/DDBJ whole genome shotgun (WGS) entry which is preliminary data.</text>
</comment>
<feature type="transmembrane region" description="Helical" evidence="8">
    <location>
        <begin position="52"/>
        <end position="76"/>
    </location>
</feature>
<evidence type="ECO:0000256" key="6">
    <source>
        <dbReference type="ARBA" id="ARBA00022989"/>
    </source>
</evidence>
<sequence>MSNGEDTGFLPKWRLKTEGVIAPDERLPAGQTILAGVQHVVAMFGSTAIAPILMGFAPNIAILFSGIGTLIFFLCVRGRVPSYLGSSFAFIAVVVAATGYGGSGPNTNIPLALGGIIAAGALYTVIGLIVQAIGYGWVERLMPPVVTGAIVAAIGLNLAPVAVKAVSAAPLDTWIGLLTVLAVGLVAVRAPGMAGRLPVLLGGLAGYLAYFVATNLMGMGKPIDFSGVASAAWFGMPAFTAPVFDISAMLLIAPVAVVLVAENLGHIKAIGVMTGRNLDPYIGRAFIGDGIATMLSASGGGTGVTTYAENMGVMAVTRIYSTLIFIVAAVVAILLGFSPKFGALILTIPGAVIGGLTIVVFGLISATAGRIWVQNNVDFSSSRNLITVGATLTVAAGDLTLRLGGLTLGGIGTTTFGAILLYHVLGEGKSAKDAAL</sequence>
<evidence type="ECO:0000256" key="8">
    <source>
        <dbReference type="SAM" id="Phobius"/>
    </source>
</evidence>
<dbReference type="PANTHER" id="PTHR42810">
    <property type="entry name" value="PURINE PERMEASE C1399.01C-RELATED"/>
    <property type="match status" value="1"/>
</dbReference>
<feature type="transmembrane region" description="Helical" evidence="8">
    <location>
        <begin position="141"/>
        <end position="162"/>
    </location>
</feature>
<accession>A0ABM8W8B6</accession>
<dbReference type="PROSITE" id="PS01116">
    <property type="entry name" value="XANTH_URACIL_PERMASE"/>
    <property type="match status" value="1"/>
</dbReference>
<evidence type="ECO:0000256" key="4">
    <source>
        <dbReference type="ARBA" id="ARBA00022475"/>
    </source>
</evidence>
<dbReference type="EMBL" id="CAJZAG010000001">
    <property type="protein sequence ID" value="CAG9163416.1"/>
    <property type="molecule type" value="Genomic_DNA"/>
</dbReference>
<comment type="subcellular location">
    <subcellularLocation>
        <location evidence="1">Cell membrane</location>
        <topology evidence="1">Multi-pass membrane protein</topology>
    </subcellularLocation>
</comment>
<dbReference type="InterPro" id="IPR006043">
    <property type="entry name" value="NCS2"/>
</dbReference>
<dbReference type="Proteomes" id="UP000706525">
    <property type="component" value="Unassembled WGS sequence"/>
</dbReference>
<evidence type="ECO:0000256" key="7">
    <source>
        <dbReference type="ARBA" id="ARBA00023136"/>
    </source>
</evidence>
<comment type="similarity">
    <text evidence="2">Belongs to the nucleobase:cation symporter-2 (NCS2) (TC 2.A.40) family.</text>
</comment>
<keyword evidence="3" id="KW-0813">Transport</keyword>
<evidence type="ECO:0000256" key="2">
    <source>
        <dbReference type="ARBA" id="ARBA00008821"/>
    </source>
</evidence>
<evidence type="ECO:0000256" key="5">
    <source>
        <dbReference type="ARBA" id="ARBA00022692"/>
    </source>
</evidence>
<feature type="transmembrane region" description="Helical" evidence="8">
    <location>
        <begin position="109"/>
        <end position="129"/>
    </location>
</feature>
<feature type="transmembrane region" description="Helical" evidence="8">
    <location>
        <begin position="281"/>
        <end position="299"/>
    </location>
</feature>
<evidence type="ECO:0000313" key="9">
    <source>
        <dbReference type="EMBL" id="CAG9163416.1"/>
    </source>
</evidence>
<evidence type="ECO:0000256" key="1">
    <source>
        <dbReference type="ARBA" id="ARBA00004651"/>
    </source>
</evidence>
<dbReference type="NCBIfam" id="TIGR00801">
    <property type="entry name" value="ncs2"/>
    <property type="match status" value="1"/>
</dbReference>